<dbReference type="AlphaFoldDB" id="D7NGK4"/>
<feature type="compositionally biased region" description="Basic and acidic residues" evidence="1">
    <location>
        <begin position="1"/>
        <end position="21"/>
    </location>
</feature>
<organism evidence="2 3">
    <name type="scientific">Segatella oris C735</name>
    <dbReference type="NCBI Taxonomy" id="563008"/>
    <lineage>
        <taxon>Bacteria</taxon>
        <taxon>Pseudomonadati</taxon>
        <taxon>Bacteroidota</taxon>
        <taxon>Bacteroidia</taxon>
        <taxon>Bacteroidales</taxon>
        <taxon>Prevotellaceae</taxon>
        <taxon>Segatella</taxon>
    </lineage>
</organism>
<feature type="region of interest" description="Disordered" evidence="1">
    <location>
        <begin position="1"/>
        <end position="37"/>
    </location>
</feature>
<accession>D7NGK4</accession>
<dbReference type="EMBL" id="GL349600">
    <property type="protein sequence ID" value="EFI47314.1"/>
    <property type="molecule type" value="Genomic_DNA"/>
</dbReference>
<proteinExistence type="predicted"/>
<name>D7NGK4_9BACT</name>
<sequence length="50" mass="5566">MEEAEPRKPQPIAEVKKEFDASPRPFLSSPDSHLRDGSIVVQKGTGRFSL</sequence>
<evidence type="ECO:0000256" key="1">
    <source>
        <dbReference type="SAM" id="MobiDB-lite"/>
    </source>
</evidence>
<dbReference type="HOGENOM" id="CLU_3121241_0_0_10"/>
<keyword evidence="3" id="KW-1185">Reference proteome</keyword>
<reference evidence="2 3" key="1">
    <citation type="submission" date="2010-02" db="EMBL/GenBank/DDBJ databases">
        <title>The Genome Sequence of Prevotella oris strain C735.</title>
        <authorList>
            <consortium name="The Broad Institute Genome Sequencing Platform"/>
            <person name="Ward D."/>
            <person name="Feldgarden M."/>
            <person name="Earl A."/>
            <person name="Young S.K."/>
            <person name="Zeng Q."/>
            <person name="Koehrsen M."/>
            <person name="Alvarado L."/>
            <person name="Berlin A."/>
            <person name="Bochicchio J."/>
            <person name="Borenstein D."/>
            <person name="Chapman S.B."/>
            <person name="Chen Z."/>
            <person name="Engels R."/>
            <person name="Freedman E."/>
            <person name="Gellesch M."/>
            <person name="Goldberg J."/>
            <person name="Griggs A."/>
            <person name="Gujja S."/>
            <person name="Heilman E."/>
            <person name="Heiman D."/>
            <person name="Hepburn T."/>
            <person name="Howarth C."/>
            <person name="Jen D."/>
            <person name="Larson L."/>
            <person name="Mehta T."/>
            <person name="Park D."/>
            <person name="Pearson M."/>
            <person name="Roberts A."/>
            <person name="Saif S."/>
            <person name="Shea T."/>
            <person name="Shenoy N."/>
            <person name="Sisk P."/>
            <person name="Stolte C."/>
            <person name="Sykes S."/>
            <person name="Thomson T."/>
            <person name="Walk T."/>
            <person name="White J."/>
            <person name="Yandava C."/>
            <person name="Sibley C.D."/>
            <person name="Field T.R."/>
            <person name="Grinwis M."/>
            <person name="Eshaghurshan C.S."/>
            <person name="Surette M.G."/>
            <person name="Haas B."/>
            <person name="Nusbaum C."/>
            <person name="Birren B."/>
        </authorList>
    </citation>
    <scope>NUCLEOTIDE SEQUENCE [LARGE SCALE GENOMIC DNA]</scope>
    <source>
        <strain evidence="2 3">C735</strain>
    </source>
</reference>
<evidence type="ECO:0000313" key="3">
    <source>
        <dbReference type="Proteomes" id="UP000003805"/>
    </source>
</evidence>
<evidence type="ECO:0000313" key="2">
    <source>
        <dbReference type="EMBL" id="EFI47314.1"/>
    </source>
</evidence>
<gene>
    <name evidence="2" type="ORF">HMPREF0665_02723</name>
</gene>
<dbReference type="Proteomes" id="UP000003805">
    <property type="component" value="Unassembled WGS sequence"/>
</dbReference>
<protein>
    <submittedName>
        <fullName evidence="2">Uncharacterized protein</fullName>
    </submittedName>
</protein>